<name>A0A1H4IN71_RHOJO</name>
<dbReference type="RefSeq" id="WP_073368379.1">
    <property type="nucleotide sequence ID" value="NZ_FNTL01000002.1"/>
</dbReference>
<comment type="similarity">
    <text evidence="1">Belongs to the carbon-nitrogen hydrolase superfamily. NIT1/NIT2 family.</text>
</comment>
<dbReference type="Gene3D" id="3.60.110.10">
    <property type="entry name" value="Carbon-nitrogen hydrolase"/>
    <property type="match status" value="1"/>
</dbReference>
<feature type="domain" description="CN hydrolase" evidence="2">
    <location>
        <begin position="2"/>
        <end position="241"/>
    </location>
</feature>
<proteinExistence type="inferred from homology"/>
<dbReference type="PANTHER" id="PTHR23088">
    <property type="entry name" value="NITRILASE-RELATED"/>
    <property type="match status" value="1"/>
</dbReference>
<dbReference type="EMBL" id="FNTL01000002">
    <property type="protein sequence ID" value="SEB35511.1"/>
    <property type="molecule type" value="Genomic_DNA"/>
</dbReference>
<sequence length="264" mass="28624">MPIISVAQFAPTDDKARNAAIIADYVQRASTAGARLIAFPEFSMFTVSAMDDRFVRSAESLSGPFVQRVGRLAAEHQITIVVGLNETSSDGRIHNTLVAVNVDGQVTATYRKIHLYDAFGFTESSRVRPGEIDKPETFEVDGLRFGLQTCYDLRFPEVTRRLVDAGADALVLPAAWVPGPLKEDHWNTLIRARAIENTIYVAAADQTAPGGVANSFIVDPMGIPLASAGEAEGLTLASISADRIARVRAQNPALELRRFTVIPK</sequence>
<dbReference type="PROSITE" id="PS01227">
    <property type="entry name" value="UPF0012"/>
    <property type="match status" value="1"/>
</dbReference>
<evidence type="ECO:0000313" key="3">
    <source>
        <dbReference type="EMBL" id="SEB35511.1"/>
    </source>
</evidence>
<dbReference type="OrthoDB" id="9811121at2"/>
<dbReference type="CDD" id="cd07581">
    <property type="entry name" value="nitrilase_3"/>
    <property type="match status" value="1"/>
</dbReference>
<dbReference type="InterPro" id="IPR036526">
    <property type="entry name" value="C-N_Hydrolase_sf"/>
</dbReference>
<dbReference type="SUPFAM" id="SSF56317">
    <property type="entry name" value="Carbon-nitrogen hydrolase"/>
    <property type="match status" value="1"/>
</dbReference>
<evidence type="ECO:0000313" key="4">
    <source>
        <dbReference type="Proteomes" id="UP000183407"/>
    </source>
</evidence>
<dbReference type="GO" id="GO:0016787">
    <property type="term" value="F:hydrolase activity"/>
    <property type="evidence" value="ECO:0007669"/>
    <property type="project" value="UniProtKB-KW"/>
</dbReference>
<dbReference type="InterPro" id="IPR001110">
    <property type="entry name" value="UPF0012_CS"/>
</dbReference>
<dbReference type="Proteomes" id="UP000183407">
    <property type="component" value="Unassembled WGS sequence"/>
</dbReference>
<dbReference type="InterPro" id="IPR003010">
    <property type="entry name" value="C-N_Hydrolase"/>
</dbReference>
<organism evidence="3 4">
    <name type="scientific">Rhodococcus jostii</name>
    <dbReference type="NCBI Taxonomy" id="132919"/>
    <lineage>
        <taxon>Bacteria</taxon>
        <taxon>Bacillati</taxon>
        <taxon>Actinomycetota</taxon>
        <taxon>Actinomycetes</taxon>
        <taxon>Mycobacteriales</taxon>
        <taxon>Nocardiaceae</taxon>
        <taxon>Rhodococcus</taxon>
    </lineage>
</organism>
<dbReference type="PROSITE" id="PS50263">
    <property type="entry name" value="CN_HYDROLASE"/>
    <property type="match status" value="1"/>
</dbReference>
<dbReference type="AlphaFoldDB" id="A0A1H4IN71"/>
<keyword evidence="3" id="KW-0378">Hydrolase</keyword>
<dbReference type="Pfam" id="PF00795">
    <property type="entry name" value="CN_hydrolase"/>
    <property type="match status" value="1"/>
</dbReference>
<protein>
    <submittedName>
        <fullName evidence="3">Predicted amidohydrolase</fullName>
    </submittedName>
</protein>
<gene>
    <name evidence="3" type="ORF">SAMN04490220_0289</name>
</gene>
<evidence type="ECO:0000259" key="2">
    <source>
        <dbReference type="PROSITE" id="PS50263"/>
    </source>
</evidence>
<dbReference type="PANTHER" id="PTHR23088:SF27">
    <property type="entry name" value="DEAMINATED GLUTATHIONE AMIDASE"/>
    <property type="match status" value="1"/>
</dbReference>
<evidence type="ECO:0000256" key="1">
    <source>
        <dbReference type="ARBA" id="ARBA00010613"/>
    </source>
</evidence>
<reference evidence="4" key="1">
    <citation type="submission" date="2016-10" db="EMBL/GenBank/DDBJ databases">
        <authorList>
            <person name="Varghese N."/>
        </authorList>
    </citation>
    <scope>NUCLEOTIDE SEQUENCE [LARGE SCALE GENOMIC DNA]</scope>
    <source>
        <strain evidence="4">DSM 44719</strain>
    </source>
</reference>
<accession>A0A1H4IN71</accession>